<gene>
    <name evidence="4" type="ORF">TGEB3V08_LOCUS8495</name>
</gene>
<dbReference type="CDD" id="cd00063">
    <property type="entry name" value="FN3"/>
    <property type="match status" value="1"/>
</dbReference>
<evidence type="ECO:0000313" key="4">
    <source>
        <dbReference type="EMBL" id="CAD7602820.1"/>
    </source>
</evidence>
<evidence type="ECO:0000259" key="3">
    <source>
        <dbReference type="PROSITE" id="PS50853"/>
    </source>
</evidence>
<dbReference type="AlphaFoldDB" id="A0A7R9PP64"/>
<dbReference type="InterPro" id="IPR013783">
    <property type="entry name" value="Ig-like_fold"/>
</dbReference>
<sequence length="565" mass="63013">MLSKVITVRTLDVGITRTLPSPVSEKDFPRSPEDDIFDYSIVIFPTDSTGGTLFPPVLRPKGPKPGIPRNLTVTEIPNGFLLTWQSPLERSHLIQYYTIKYRTDGPWKTLNKGQIRPEDTSYLVKNLVGGRTYYFRVLANSVRSYESSEEIKYSVPARVKHKAITAGVVGGILFFIVAIILSVCAVKICNKRKRRKQEKAYNMVACRVTDARNGGHPPGASQVPLKNSRVPGVNTLGALVKWIQGSLHPWDRDSPLQSERSLGRIHRAPDGRFVLVDSSISGTSSRSSSDDGGFLSWRRASWRRPLVGYPSQLSLETIGGYIPQSVPAIYRPSPRYLTSSSPAVEGWSPSYNFSDLSSVRQTSSSAQPTPPSYLQLRSVHERYSQELPSLRAIHEETWPSPRGRPPRGARLHARHARSAPELVHTSDLLMETSPSSSSGFGSKNTSSQQNQSSGSVAEWRLPPYRPPPPPPLLGPWLAAAATLRPPSPEEDYEFDPALTPTPTERVISDSDLFSGSPPWTVARQPKRPTKYDNIEARVQAMKEEFHQFRKRQARRRRSEELESAC</sequence>
<protein>
    <recommendedName>
        <fullName evidence="3">Fibronectin type-III domain-containing protein</fullName>
    </recommendedName>
</protein>
<dbReference type="InterPro" id="IPR036116">
    <property type="entry name" value="FN3_sf"/>
</dbReference>
<evidence type="ECO:0000256" key="2">
    <source>
        <dbReference type="SAM" id="Phobius"/>
    </source>
</evidence>
<keyword evidence="2" id="KW-0472">Membrane</keyword>
<evidence type="ECO:0000256" key="1">
    <source>
        <dbReference type="SAM" id="MobiDB-lite"/>
    </source>
</evidence>
<reference evidence="4" key="1">
    <citation type="submission" date="2020-11" db="EMBL/GenBank/DDBJ databases">
        <authorList>
            <person name="Tran Van P."/>
        </authorList>
    </citation>
    <scope>NUCLEOTIDE SEQUENCE</scope>
</reference>
<dbReference type="PROSITE" id="PS50853">
    <property type="entry name" value="FN3"/>
    <property type="match status" value="1"/>
</dbReference>
<organism evidence="4">
    <name type="scientific">Timema genevievae</name>
    <name type="common">Walking stick</name>
    <dbReference type="NCBI Taxonomy" id="629358"/>
    <lineage>
        <taxon>Eukaryota</taxon>
        <taxon>Metazoa</taxon>
        <taxon>Ecdysozoa</taxon>
        <taxon>Arthropoda</taxon>
        <taxon>Hexapoda</taxon>
        <taxon>Insecta</taxon>
        <taxon>Pterygota</taxon>
        <taxon>Neoptera</taxon>
        <taxon>Polyneoptera</taxon>
        <taxon>Phasmatodea</taxon>
        <taxon>Timematodea</taxon>
        <taxon>Timematoidea</taxon>
        <taxon>Timematidae</taxon>
        <taxon>Timema</taxon>
    </lineage>
</organism>
<proteinExistence type="predicted"/>
<accession>A0A7R9PP64</accession>
<dbReference type="SUPFAM" id="SSF49265">
    <property type="entry name" value="Fibronectin type III"/>
    <property type="match status" value="1"/>
</dbReference>
<feature type="compositionally biased region" description="Low complexity" evidence="1">
    <location>
        <begin position="433"/>
        <end position="455"/>
    </location>
</feature>
<feature type="region of interest" description="Disordered" evidence="1">
    <location>
        <begin position="485"/>
        <end position="528"/>
    </location>
</feature>
<keyword evidence="2" id="KW-1133">Transmembrane helix</keyword>
<feature type="transmembrane region" description="Helical" evidence="2">
    <location>
        <begin position="163"/>
        <end position="186"/>
    </location>
</feature>
<dbReference type="Pfam" id="PF00041">
    <property type="entry name" value="fn3"/>
    <property type="match status" value="1"/>
</dbReference>
<dbReference type="InterPro" id="IPR003961">
    <property type="entry name" value="FN3_dom"/>
</dbReference>
<feature type="compositionally biased region" description="Pro residues" evidence="1">
    <location>
        <begin position="463"/>
        <end position="473"/>
    </location>
</feature>
<feature type="domain" description="Fibronectin type-III" evidence="3">
    <location>
        <begin position="67"/>
        <end position="162"/>
    </location>
</feature>
<feature type="region of interest" description="Disordered" evidence="1">
    <location>
        <begin position="394"/>
        <end position="473"/>
    </location>
</feature>
<dbReference type="SMART" id="SM00060">
    <property type="entry name" value="FN3"/>
    <property type="match status" value="1"/>
</dbReference>
<feature type="compositionally biased region" description="Basic residues" evidence="1">
    <location>
        <begin position="404"/>
        <end position="417"/>
    </location>
</feature>
<name>A0A7R9PP64_TIMGE</name>
<dbReference type="EMBL" id="OE843309">
    <property type="protein sequence ID" value="CAD7602820.1"/>
    <property type="molecule type" value="Genomic_DNA"/>
</dbReference>
<dbReference type="Gene3D" id="2.60.40.10">
    <property type="entry name" value="Immunoglobulins"/>
    <property type="match status" value="1"/>
</dbReference>
<keyword evidence="2" id="KW-0812">Transmembrane</keyword>